<dbReference type="InterPro" id="IPR029044">
    <property type="entry name" value="Nucleotide-diphossugar_trans"/>
</dbReference>
<evidence type="ECO:0000313" key="2">
    <source>
        <dbReference type="EMBL" id="ABV37599.1"/>
    </source>
</evidence>
<dbReference type="CAZy" id="GT2">
    <property type="family name" value="Glycosyltransferase Family 2"/>
</dbReference>
<dbReference type="PANTHER" id="PTHR43685:SF11">
    <property type="entry name" value="GLYCOSYLTRANSFERASE TAGX-RELATED"/>
    <property type="match status" value="1"/>
</dbReference>
<sequence>MIDILTANNEILILMATFNGAKFIQEQVESIQNQTLTRWTLVIRDDGSTDETITLLKDYIEKDKRIYLLKDSLGATGSAQGNFCCLLDFAQKTSSEYIFFSDQDDVWLSNKLESFISEAKRLSACNSSPLLVHSDLRIVDQNLKLIAPSFVSSVRLSPLKNNTVKSFAFQNSVTGCACMINRALLNKVTPAPKSVLMHDWWLALVASSVGTITFMPEVTVKYRQHTGNAVGAISYLTLCNPFSNLSWNMIREGRKFIEGSYLQIVNLRERLLVGGYDTSEADILLASARLNRFHRIVYLKKHGFLPVDKGRITGFIIRHLLTPRSDIKKYAR</sequence>
<keyword evidence="2" id="KW-0808">Transferase</keyword>
<dbReference type="AlphaFoldDB" id="A8FXM6"/>
<dbReference type="GO" id="GO:0016740">
    <property type="term" value="F:transferase activity"/>
    <property type="evidence" value="ECO:0007669"/>
    <property type="project" value="UniProtKB-KW"/>
</dbReference>
<accession>A8FXM6</accession>
<dbReference type="InterPro" id="IPR001173">
    <property type="entry name" value="Glyco_trans_2-like"/>
</dbReference>
<reference evidence="2 3" key="1">
    <citation type="submission" date="2007-08" db="EMBL/GenBank/DDBJ databases">
        <title>Complete sequence of Shewanella sediminis HAW-EB3.</title>
        <authorList>
            <consortium name="US DOE Joint Genome Institute"/>
            <person name="Copeland A."/>
            <person name="Lucas S."/>
            <person name="Lapidus A."/>
            <person name="Barry K."/>
            <person name="Glavina del Rio T."/>
            <person name="Dalin E."/>
            <person name="Tice H."/>
            <person name="Pitluck S."/>
            <person name="Chertkov O."/>
            <person name="Brettin T."/>
            <person name="Bruce D."/>
            <person name="Detter J.C."/>
            <person name="Han C."/>
            <person name="Schmutz J."/>
            <person name="Larimer F."/>
            <person name="Land M."/>
            <person name="Hauser L."/>
            <person name="Kyrpides N."/>
            <person name="Kim E."/>
            <person name="Zhao J.-S."/>
            <person name="Richardson P."/>
        </authorList>
    </citation>
    <scope>NUCLEOTIDE SEQUENCE [LARGE SCALE GENOMIC DNA]</scope>
    <source>
        <strain evidence="2 3">HAW-EB3</strain>
    </source>
</reference>
<evidence type="ECO:0000259" key="1">
    <source>
        <dbReference type="Pfam" id="PF00535"/>
    </source>
</evidence>
<dbReference type="HOGENOM" id="CLU_025996_2_1_6"/>
<dbReference type="RefSeq" id="WP_012143329.1">
    <property type="nucleotide sequence ID" value="NC_009831.1"/>
</dbReference>
<dbReference type="Gene3D" id="3.90.550.10">
    <property type="entry name" value="Spore Coat Polysaccharide Biosynthesis Protein SpsA, Chain A"/>
    <property type="match status" value="1"/>
</dbReference>
<dbReference type="OrthoDB" id="9802649at2"/>
<dbReference type="PANTHER" id="PTHR43685">
    <property type="entry name" value="GLYCOSYLTRANSFERASE"/>
    <property type="match status" value="1"/>
</dbReference>
<organism evidence="2 3">
    <name type="scientific">Shewanella sediminis (strain HAW-EB3)</name>
    <dbReference type="NCBI Taxonomy" id="425104"/>
    <lineage>
        <taxon>Bacteria</taxon>
        <taxon>Pseudomonadati</taxon>
        <taxon>Pseudomonadota</taxon>
        <taxon>Gammaproteobacteria</taxon>
        <taxon>Alteromonadales</taxon>
        <taxon>Shewanellaceae</taxon>
        <taxon>Shewanella</taxon>
    </lineage>
</organism>
<protein>
    <submittedName>
        <fullName evidence="2">Glycosyltransferase-like protein</fullName>
    </submittedName>
</protein>
<gene>
    <name evidence="2" type="ordered locus">Ssed_2992</name>
</gene>
<dbReference type="SUPFAM" id="SSF53448">
    <property type="entry name" value="Nucleotide-diphospho-sugar transferases"/>
    <property type="match status" value="1"/>
</dbReference>
<name>A8FXM6_SHESH</name>
<dbReference type="Proteomes" id="UP000002015">
    <property type="component" value="Chromosome"/>
</dbReference>
<keyword evidence="3" id="KW-1185">Reference proteome</keyword>
<dbReference type="eggNOG" id="COG0463">
    <property type="taxonomic scope" value="Bacteria"/>
</dbReference>
<dbReference type="STRING" id="425104.Ssed_2992"/>
<dbReference type="InterPro" id="IPR050834">
    <property type="entry name" value="Glycosyltransf_2"/>
</dbReference>
<proteinExistence type="predicted"/>
<dbReference type="Pfam" id="PF00535">
    <property type="entry name" value="Glycos_transf_2"/>
    <property type="match status" value="1"/>
</dbReference>
<feature type="domain" description="Glycosyltransferase 2-like" evidence="1">
    <location>
        <begin position="13"/>
        <end position="123"/>
    </location>
</feature>
<dbReference type="CDD" id="cd04196">
    <property type="entry name" value="GT_2_like_d"/>
    <property type="match status" value="1"/>
</dbReference>
<evidence type="ECO:0000313" key="3">
    <source>
        <dbReference type="Proteomes" id="UP000002015"/>
    </source>
</evidence>
<dbReference type="KEGG" id="sse:Ssed_2992"/>
<dbReference type="EMBL" id="CP000821">
    <property type="protein sequence ID" value="ABV37599.1"/>
    <property type="molecule type" value="Genomic_DNA"/>
</dbReference>